<accession>A0AC61TRK3</accession>
<sequence length="59" mass="6809">MVNRGRQMSYYEVIDTGNKSLLGSKRFKCTGQGFTGYGFDEKDAILEWKEAKYIGEFDE</sequence>
<gene>
    <name evidence="1" type="ORF">SADIYA_67</name>
</gene>
<proteinExistence type="predicted"/>
<name>A0AC61TRK3_9CAUD</name>
<evidence type="ECO:0000313" key="1">
    <source>
        <dbReference type="EMBL" id="UGV22756.1"/>
    </source>
</evidence>
<reference evidence="1" key="1">
    <citation type="submission" date="2021-11" db="EMBL/GenBank/DDBJ databases">
        <authorList>
            <person name="Marshall N."/>
            <person name="Jared K."/>
            <person name="Sharma R."/>
            <person name="Grose J.H."/>
        </authorList>
    </citation>
    <scope>NUCLEOTIDE SEQUENCE</scope>
</reference>
<dbReference type="Proteomes" id="UP000828105">
    <property type="component" value="Segment"/>
</dbReference>
<keyword evidence="2" id="KW-1185">Reference proteome</keyword>
<dbReference type="EMBL" id="OL539467">
    <property type="protein sequence ID" value="UGV22756.1"/>
    <property type="molecule type" value="Genomic_DNA"/>
</dbReference>
<evidence type="ECO:0000313" key="2">
    <source>
        <dbReference type="Proteomes" id="UP000828105"/>
    </source>
</evidence>
<protein>
    <submittedName>
        <fullName evidence="1">Uncharacterized protein</fullName>
    </submittedName>
</protein>
<organism evidence="1 2">
    <name type="scientific">Escherichia phage vB_EcoD_Sadiya</name>
    <dbReference type="NCBI Taxonomy" id="2902684"/>
    <lineage>
        <taxon>Viruses</taxon>
        <taxon>Duplodnaviria</taxon>
        <taxon>Heunggongvirae</taxon>
        <taxon>Uroviricota</taxon>
        <taxon>Caudoviricetes</taxon>
        <taxon>Drexlerviridae</taxon>
        <taxon>Rogunavirinae</taxon>
        <taxon>Sadiyavirus</taxon>
        <taxon>Sadiyavirus sadiya</taxon>
    </lineage>
</organism>